<sequence length="479" mass="54359">MYEIQKTPQPGRPFAASSNQQHISQPKIQQFNKSTNENVHKVQKLPLQQTSENPLPEKSQVEKNVNVPQHDQRSSQTTLNDQSIKKQVREVHQIPNQPLPARRKFVNFEPKNRPLIYVPSEMQKTSETLLPEKPKVEETVNVRQLDQRSSQTTLNDHSKQKKVPEVHQIPNQPLPARPVDKHSLEAILPTSTIKEQPLPNETLQPQNVVPMDRSKFFQSAQNYSSLSDSPEIQPSLIEAKNGDASINPFNVQQTLNIPSINERPNENQLNQSGGYERSKDVIDTSSNNHDFADLSIEKTAAIPNPSDSTITKKEPLQRSSETKTSDDTSKPVASVVIPQFQFEPKHTWARLWIAREKSLPKKSEGVAESVSISGGSIIPQSQRCFTTLAPSVQERPEPSKKVNLLPPREEPHQRAKNVLFEQRGFTSNNRTYKRFIPPDAAKIAMWEATRNREPIKGMGLFKIVLRDDPPANEYFFTFL</sequence>
<proteinExistence type="predicted"/>
<protein>
    <submittedName>
        <fullName evidence="3">DUF3504 domain-containing protein</fullName>
    </submittedName>
</protein>
<feature type="compositionally biased region" description="Basic and acidic residues" evidence="1">
    <location>
        <begin position="83"/>
        <end position="92"/>
    </location>
</feature>
<evidence type="ECO:0000313" key="2">
    <source>
        <dbReference type="Proteomes" id="UP000887578"/>
    </source>
</evidence>
<feature type="compositionally biased region" description="Polar residues" evidence="1">
    <location>
        <begin position="16"/>
        <end position="37"/>
    </location>
</feature>
<feature type="compositionally biased region" description="Polar residues" evidence="1">
    <location>
        <begin position="62"/>
        <end position="82"/>
    </location>
</feature>
<evidence type="ECO:0000256" key="1">
    <source>
        <dbReference type="SAM" id="MobiDB-lite"/>
    </source>
</evidence>
<dbReference type="WBParaSite" id="PDA_v2.g21895.t1">
    <property type="protein sequence ID" value="PDA_v2.g21895.t1"/>
    <property type="gene ID" value="PDA_v2.g21895"/>
</dbReference>
<evidence type="ECO:0000313" key="3">
    <source>
        <dbReference type="WBParaSite" id="PDA_v2.g21895.t1"/>
    </source>
</evidence>
<feature type="region of interest" description="Disordered" evidence="1">
    <location>
        <begin position="145"/>
        <end position="164"/>
    </location>
</feature>
<feature type="region of interest" description="Disordered" evidence="1">
    <location>
        <begin position="391"/>
        <end position="410"/>
    </location>
</feature>
<organism evidence="2 3">
    <name type="scientific">Panagrolaimus davidi</name>
    <dbReference type="NCBI Taxonomy" id="227884"/>
    <lineage>
        <taxon>Eukaryota</taxon>
        <taxon>Metazoa</taxon>
        <taxon>Ecdysozoa</taxon>
        <taxon>Nematoda</taxon>
        <taxon>Chromadorea</taxon>
        <taxon>Rhabditida</taxon>
        <taxon>Tylenchina</taxon>
        <taxon>Panagrolaimomorpha</taxon>
        <taxon>Panagrolaimoidea</taxon>
        <taxon>Panagrolaimidae</taxon>
        <taxon>Panagrolaimus</taxon>
    </lineage>
</organism>
<name>A0A914PZG8_9BILA</name>
<feature type="region of interest" description="Disordered" evidence="1">
    <location>
        <begin position="256"/>
        <end position="331"/>
    </location>
</feature>
<feature type="compositionally biased region" description="Basic and acidic residues" evidence="1">
    <location>
        <begin position="310"/>
        <end position="329"/>
    </location>
</feature>
<reference evidence="3" key="1">
    <citation type="submission" date="2022-11" db="UniProtKB">
        <authorList>
            <consortium name="WormBaseParasite"/>
        </authorList>
    </citation>
    <scope>IDENTIFICATION</scope>
</reference>
<dbReference type="AlphaFoldDB" id="A0A914PZG8"/>
<accession>A0A914PZG8</accession>
<feature type="region of interest" description="Disordered" evidence="1">
    <location>
        <begin position="1"/>
        <end position="98"/>
    </location>
</feature>
<keyword evidence="2" id="KW-1185">Reference proteome</keyword>
<feature type="compositionally biased region" description="Polar residues" evidence="1">
    <location>
        <begin position="145"/>
        <end position="155"/>
    </location>
</feature>
<dbReference type="Proteomes" id="UP000887578">
    <property type="component" value="Unplaced"/>
</dbReference>